<dbReference type="Proteomes" id="UP000176774">
    <property type="component" value="Unassembled WGS sequence"/>
</dbReference>
<dbReference type="AlphaFoldDB" id="A0A1G2IH48"/>
<proteinExistence type="predicted"/>
<comment type="caution">
    <text evidence="1">The sequence shown here is derived from an EMBL/GenBank/DDBJ whole genome shotgun (WGS) entry which is preliminary data.</text>
</comment>
<name>A0A1G2IH48_9BACT</name>
<reference evidence="1 2" key="1">
    <citation type="journal article" date="2016" name="Nat. Commun.">
        <title>Thousands of microbial genomes shed light on interconnected biogeochemical processes in an aquifer system.</title>
        <authorList>
            <person name="Anantharaman K."/>
            <person name="Brown C.T."/>
            <person name="Hug L.A."/>
            <person name="Sharon I."/>
            <person name="Castelle C.J."/>
            <person name="Probst A.J."/>
            <person name="Thomas B.C."/>
            <person name="Singh A."/>
            <person name="Wilkins M.J."/>
            <person name="Karaoz U."/>
            <person name="Brodie E.L."/>
            <person name="Williams K.H."/>
            <person name="Hubbard S.S."/>
            <person name="Banfield J.F."/>
        </authorList>
    </citation>
    <scope>NUCLEOTIDE SEQUENCE [LARGE SCALE GENOMIC DNA]</scope>
</reference>
<accession>A0A1G2IH48</accession>
<gene>
    <name evidence="1" type="ORF">A2908_02705</name>
</gene>
<protein>
    <submittedName>
        <fullName evidence="1">Uncharacterized protein</fullName>
    </submittedName>
</protein>
<evidence type="ECO:0000313" key="1">
    <source>
        <dbReference type="EMBL" id="OGZ74085.1"/>
    </source>
</evidence>
<sequence length="260" mass="29734">MFVAYNFKVGVGNEMFESPTMGTGDVELLKKLFPKSTIWECEKSPAGNQMFPTADEMRLLYDELVRYFVEVGVGTEEFQTGNFSGTFAVISSVRSLFRELFVFCEEKLGFQKPAELKEAALRRENQYLKEEADVRAQREGEMLSVFKGISHISKPGDSKILDQLRQKLAEYKVRLSKSYRHPQLAFAIEAEYRDATYKIEIISSLLSLDAGGEFNLVEMVTQAIKQRRESFSPEEYLNAYGVIAHYAGQPFKDSYIQKEN</sequence>
<dbReference type="EMBL" id="MHPA01000002">
    <property type="protein sequence ID" value="OGZ74085.1"/>
    <property type="molecule type" value="Genomic_DNA"/>
</dbReference>
<organism evidence="1 2">
    <name type="scientific">Candidatus Staskawiczbacteria bacterium RIFCSPLOWO2_01_FULL_38_12b</name>
    <dbReference type="NCBI Taxonomy" id="1802214"/>
    <lineage>
        <taxon>Bacteria</taxon>
        <taxon>Candidatus Staskawicziibacteriota</taxon>
    </lineage>
</organism>
<evidence type="ECO:0000313" key="2">
    <source>
        <dbReference type="Proteomes" id="UP000176774"/>
    </source>
</evidence>